<dbReference type="PANTHER" id="PTHR10030">
    <property type="entry name" value="ALPHA-L-FUCOSIDASE"/>
    <property type="match status" value="1"/>
</dbReference>
<evidence type="ECO:0000256" key="4">
    <source>
        <dbReference type="ARBA" id="ARBA00022729"/>
    </source>
</evidence>
<dbReference type="GO" id="GO:0016139">
    <property type="term" value="P:glycoside catabolic process"/>
    <property type="evidence" value="ECO:0007669"/>
    <property type="project" value="TreeGrafter"/>
</dbReference>
<dbReference type="EMBL" id="CAFBOX010000098">
    <property type="protein sequence ID" value="CAB4998795.1"/>
    <property type="molecule type" value="Genomic_DNA"/>
</dbReference>
<evidence type="ECO:0000256" key="5">
    <source>
        <dbReference type="ARBA" id="ARBA00022801"/>
    </source>
</evidence>
<dbReference type="SUPFAM" id="SSF51445">
    <property type="entry name" value="(Trans)glycosidases"/>
    <property type="match status" value="1"/>
</dbReference>
<dbReference type="InterPro" id="IPR057739">
    <property type="entry name" value="Glyco_hydro_29_N"/>
</dbReference>
<evidence type="ECO:0000313" key="11">
    <source>
        <dbReference type="EMBL" id="CAB4998795.1"/>
    </source>
</evidence>
<keyword evidence="6" id="KW-0326">Glycosidase</keyword>
<dbReference type="GO" id="GO:0006004">
    <property type="term" value="P:fucose metabolic process"/>
    <property type="evidence" value="ECO:0007669"/>
    <property type="project" value="InterPro"/>
</dbReference>
<gene>
    <name evidence="8" type="ORF">UFOPK1438_00112</name>
    <name evidence="9" type="ORF">UFOPK2329_00679</name>
    <name evidence="10" type="ORF">UFOPK3166_00381</name>
    <name evidence="11" type="ORF">UFOPK4035_00650</name>
    <name evidence="12" type="ORF">UFOPK4087_00532</name>
</gene>
<dbReference type="EMBL" id="CAEZSM010000006">
    <property type="protein sequence ID" value="CAB4534338.1"/>
    <property type="molecule type" value="Genomic_DNA"/>
</dbReference>
<dbReference type="Pfam" id="PF01120">
    <property type="entry name" value="Alpha_L_fucos"/>
    <property type="match status" value="1"/>
</dbReference>
<dbReference type="EMBL" id="CAFABD010000039">
    <property type="protein sequence ID" value="CAB4821481.1"/>
    <property type="molecule type" value="Genomic_DNA"/>
</dbReference>
<organism evidence="12">
    <name type="scientific">freshwater metagenome</name>
    <dbReference type="NCBI Taxonomy" id="449393"/>
    <lineage>
        <taxon>unclassified sequences</taxon>
        <taxon>metagenomes</taxon>
        <taxon>ecological metagenomes</taxon>
    </lineage>
</organism>
<evidence type="ECO:0000256" key="3">
    <source>
        <dbReference type="ARBA" id="ARBA00012662"/>
    </source>
</evidence>
<evidence type="ECO:0000313" key="10">
    <source>
        <dbReference type="EMBL" id="CAB4821481.1"/>
    </source>
</evidence>
<dbReference type="SMART" id="SM00812">
    <property type="entry name" value="Alpha_L_fucos"/>
    <property type="match status" value="1"/>
</dbReference>
<evidence type="ECO:0000256" key="1">
    <source>
        <dbReference type="ARBA" id="ARBA00004071"/>
    </source>
</evidence>
<evidence type="ECO:0000313" key="9">
    <source>
        <dbReference type="EMBL" id="CAB4674642.1"/>
    </source>
</evidence>
<protein>
    <recommendedName>
        <fullName evidence="3">alpha-L-fucosidase</fullName>
        <ecNumber evidence="3">3.2.1.51</ecNumber>
    </recommendedName>
</protein>
<reference evidence="12" key="1">
    <citation type="submission" date="2020-05" db="EMBL/GenBank/DDBJ databases">
        <authorList>
            <person name="Chiriac C."/>
            <person name="Salcher M."/>
            <person name="Ghai R."/>
            <person name="Kavagutti S V."/>
        </authorList>
    </citation>
    <scope>NUCLEOTIDE SEQUENCE</scope>
</reference>
<keyword evidence="4" id="KW-0732">Signal</keyword>
<evidence type="ECO:0000313" key="12">
    <source>
        <dbReference type="EMBL" id="CAB5012834.1"/>
    </source>
</evidence>
<evidence type="ECO:0000259" key="7">
    <source>
        <dbReference type="Pfam" id="PF01120"/>
    </source>
</evidence>
<proteinExistence type="inferred from homology"/>
<dbReference type="InterPro" id="IPR017853">
    <property type="entry name" value="GH"/>
</dbReference>
<feature type="domain" description="Glycoside hydrolase family 29 N-terminal" evidence="7">
    <location>
        <begin position="23"/>
        <end position="345"/>
    </location>
</feature>
<dbReference type="EMBL" id="CAFBPH010000094">
    <property type="protein sequence ID" value="CAB5012834.1"/>
    <property type="molecule type" value="Genomic_DNA"/>
</dbReference>
<evidence type="ECO:0000256" key="2">
    <source>
        <dbReference type="ARBA" id="ARBA00007951"/>
    </source>
</evidence>
<comment type="similarity">
    <text evidence="2">Belongs to the glycosyl hydrolase 29 family.</text>
</comment>
<dbReference type="AlphaFoldDB" id="A0A6J7QF47"/>
<dbReference type="GO" id="GO:0005764">
    <property type="term" value="C:lysosome"/>
    <property type="evidence" value="ECO:0007669"/>
    <property type="project" value="TreeGrafter"/>
</dbReference>
<evidence type="ECO:0000313" key="8">
    <source>
        <dbReference type="EMBL" id="CAB4534338.1"/>
    </source>
</evidence>
<evidence type="ECO:0000256" key="6">
    <source>
        <dbReference type="ARBA" id="ARBA00023295"/>
    </source>
</evidence>
<accession>A0A6J7QF47</accession>
<dbReference type="InterPro" id="IPR000933">
    <property type="entry name" value="Glyco_hydro_29"/>
</dbReference>
<dbReference type="PRINTS" id="PR00741">
    <property type="entry name" value="GLHYDRLASE29"/>
</dbReference>
<dbReference type="PIRSF" id="PIRSF001092">
    <property type="entry name" value="Alpha-L-fucosidase"/>
    <property type="match status" value="1"/>
</dbReference>
<name>A0A6J7QF47_9ZZZZ</name>
<comment type="function">
    <text evidence="1">Alpha-L-fucosidase is responsible for hydrolyzing the alpha-1,6-linked fucose joined to the reducing-end N-acetylglucosamine of the carbohydrate moieties of glycoproteins.</text>
</comment>
<keyword evidence="5" id="KW-0378">Hydrolase</keyword>
<dbReference type="EMBL" id="CAEZWZ010000100">
    <property type="protein sequence ID" value="CAB4674642.1"/>
    <property type="molecule type" value="Genomic_DNA"/>
</dbReference>
<sequence>MSEGTVFDLEKLATRMNDYYPLINGHEKRCKNWFTGAGLGMFIHWDHTSEQGIEISWPLVGGVFALPGGKDVTVDQYHSTETTFNPTKWDPKEIAKLAKDAGMAYVVFTSKHHNGWASWPSKVGNRNITSSPYGKNGGDILRTYVDAVRAEGLKVGVYYSLSDWGHEDYLAWKDEYRPYVFGDSAPMGTPEQWQRYRKYLKDQLTEILTNYGQIDMLWFDGAWERSDEDWNSKDIGDHIRSLSPNTLINDRLFTQGDFRTPEQWIPAQPLPEPWECCMTMNYSWAYVPSDTAFKSPYEILRTLIEVVSRGGNLLLNIGPRGDGSLVPEERDIMVELAKWMKVNKESVVGVTPGLEPWQFYGPSTQNGNLVYLHQFAMPTESVVARGIKVARVKSVKILGSNEELKFTRRTAINDISLKDPDGEIIIDVKGKNLSGLIPVIVLDLSANPEDVSLRNW</sequence>
<dbReference type="Gene3D" id="3.20.20.80">
    <property type="entry name" value="Glycosidases"/>
    <property type="match status" value="1"/>
</dbReference>
<dbReference type="PANTHER" id="PTHR10030:SF37">
    <property type="entry name" value="ALPHA-L-FUCOSIDASE-RELATED"/>
    <property type="match status" value="1"/>
</dbReference>
<dbReference type="GO" id="GO:0004560">
    <property type="term" value="F:alpha-L-fucosidase activity"/>
    <property type="evidence" value="ECO:0007669"/>
    <property type="project" value="InterPro"/>
</dbReference>
<dbReference type="InterPro" id="IPR016286">
    <property type="entry name" value="FUC_metazoa-typ"/>
</dbReference>
<dbReference type="EC" id="3.2.1.51" evidence="3"/>